<proteinExistence type="predicted"/>
<keyword evidence="4" id="KW-1185">Reference proteome</keyword>
<evidence type="ECO:0000313" key="3">
    <source>
        <dbReference type="EMBL" id="GLI28296.1"/>
    </source>
</evidence>
<keyword evidence="1" id="KW-0175">Coiled coil</keyword>
<keyword evidence="2" id="KW-0472">Membrane</keyword>
<sequence length="146" mass="15907">MPESSVGAWLRGIRFSGFTVIMLALAVLAVVVLAPTLRVWAEQRAQIAELEAEVAAQQAEVRELRAERERWDDRTFVMSQARDRLYYVLPGEVSYLVIDDLAPADVAEEAAPISTEVEEADADWSRTLLASLLAAGTATDASEGDG</sequence>
<feature type="coiled-coil region" evidence="1">
    <location>
        <begin position="40"/>
        <end position="74"/>
    </location>
</feature>
<accession>A0A9W6CYE3</accession>
<reference evidence="3" key="1">
    <citation type="submission" date="2022-12" db="EMBL/GenBank/DDBJ databases">
        <title>Reference genome sequencing for broad-spectrum identification of bacterial and archaeal isolates by mass spectrometry.</title>
        <authorList>
            <person name="Sekiguchi Y."/>
            <person name="Tourlousse D.M."/>
        </authorList>
    </citation>
    <scope>NUCLEOTIDE SEQUENCE</scope>
    <source>
        <strain evidence="3">14</strain>
    </source>
</reference>
<dbReference type="Proteomes" id="UP001144396">
    <property type="component" value="Unassembled WGS sequence"/>
</dbReference>
<evidence type="ECO:0000256" key="1">
    <source>
        <dbReference type="SAM" id="Coils"/>
    </source>
</evidence>
<keyword evidence="2" id="KW-1133">Transmembrane helix</keyword>
<name>A0A9W6CYE3_9MICO</name>
<dbReference type="RefSeq" id="WP_281885543.1">
    <property type="nucleotide sequence ID" value="NZ_BSDP01000001.1"/>
</dbReference>
<organism evidence="3 4">
    <name type="scientific">Agromyces rhizosphaerae</name>
    <dbReference type="NCBI Taxonomy" id="88374"/>
    <lineage>
        <taxon>Bacteria</taxon>
        <taxon>Bacillati</taxon>
        <taxon>Actinomycetota</taxon>
        <taxon>Actinomycetes</taxon>
        <taxon>Micrococcales</taxon>
        <taxon>Microbacteriaceae</taxon>
        <taxon>Agromyces</taxon>
    </lineage>
</organism>
<gene>
    <name evidence="3" type="ORF">ARHIZOSPH14_25380</name>
</gene>
<evidence type="ECO:0000313" key="4">
    <source>
        <dbReference type="Proteomes" id="UP001144396"/>
    </source>
</evidence>
<dbReference type="AlphaFoldDB" id="A0A9W6CYE3"/>
<evidence type="ECO:0008006" key="5">
    <source>
        <dbReference type="Google" id="ProtNLM"/>
    </source>
</evidence>
<keyword evidence="2" id="KW-0812">Transmembrane</keyword>
<feature type="transmembrane region" description="Helical" evidence="2">
    <location>
        <begin position="12"/>
        <end position="34"/>
    </location>
</feature>
<dbReference type="InterPro" id="IPR007060">
    <property type="entry name" value="FtsL/DivIC"/>
</dbReference>
<dbReference type="EMBL" id="BSDP01000001">
    <property type="protein sequence ID" value="GLI28296.1"/>
    <property type="molecule type" value="Genomic_DNA"/>
</dbReference>
<dbReference type="CDD" id="cd14686">
    <property type="entry name" value="bZIP"/>
    <property type="match status" value="1"/>
</dbReference>
<dbReference type="Pfam" id="PF04977">
    <property type="entry name" value="DivIC"/>
    <property type="match status" value="1"/>
</dbReference>
<evidence type="ECO:0000256" key="2">
    <source>
        <dbReference type="SAM" id="Phobius"/>
    </source>
</evidence>
<protein>
    <recommendedName>
        <fullName evidence="5">Septum formation initiator family protein</fullName>
    </recommendedName>
</protein>
<comment type="caution">
    <text evidence="3">The sequence shown here is derived from an EMBL/GenBank/DDBJ whole genome shotgun (WGS) entry which is preliminary data.</text>
</comment>